<dbReference type="PATRIC" id="fig|520764.3.peg.375"/>
<dbReference type="STRING" id="520764.AN618_03520"/>
<sequence>MGKKGIIDRFEGDFAVIETVDGRMINIKKHLLPENAREGDVIDLEHLSIDETSTRLRKEKIERLAERLFED</sequence>
<evidence type="ECO:0000313" key="2">
    <source>
        <dbReference type="Proteomes" id="UP000070427"/>
    </source>
</evidence>
<dbReference type="RefSeq" id="WP_066351312.1">
    <property type="nucleotide sequence ID" value="NZ_LOED01000002.1"/>
</dbReference>
<dbReference type="Gene3D" id="6.20.120.50">
    <property type="match status" value="1"/>
</dbReference>
<dbReference type="InParanoid" id="A0A140LDH1"/>
<keyword evidence="2" id="KW-1185">Reference proteome</keyword>
<reference evidence="1 2" key="1">
    <citation type="submission" date="2015-12" db="EMBL/GenBank/DDBJ databases">
        <title>Draft genome sequnece of Fervidicola ferrireducens strain Y170.</title>
        <authorList>
            <person name="Patel B.K."/>
        </authorList>
    </citation>
    <scope>NUCLEOTIDE SEQUENCE [LARGE SCALE GENOMIC DNA]</scope>
    <source>
        <strain evidence="1 2">Y170</strain>
    </source>
</reference>
<name>A0A140LDH1_9FIRM</name>
<evidence type="ECO:0000313" key="1">
    <source>
        <dbReference type="EMBL" id="KXG78596.1"/>
    </source>
</evidence>
<proteinExistence type="predicted"/>
<organism evidence="1 2">
    <name type="scientific">Fervidicola ferrireducens</name>
    <dbReference type="NCBI Taxonomy" id="520764"/>
    <lineage>
        <taxon>Bacteria</taxon>
        <taxon>Bacillati</taxon>
        <taxon>Bacillota</taxon>
        <taxon>Clostridia</taxon>
        <taxon>Thermosediminibacterales</taxon>
        <taxon>Thermosediminibacteraceae</taxon>
        <taxon>Fervidicola</taxon>
    </lineage>
</organism>
<dbReference type="InterPro" id="IPR021377">
    <property type="entry name" value="DUF3006"/>
</dbReference>
<gene>
    <name evidence="1" type="ORF">AN618_03520</name>
</gene>
<accession>A0A140LDH1</accession>
<dbReference type="AlphaFoldDB" id="A0A140LDH1"/>
<protein>
    <recommendedName>
        <fullName evidence="3">DUF3006 domain-containing protein</fullName>
    </recommendedName>
</protein>
<dbReference type="OrthoDB" id="164847at2"/>
<dbReference type="EMBL" id="LOED01000002">
    <property type="protein sequence ID" value="KXG78596.1"/>
    <property type="molecule type" value="Genomic_DNA"/>
</dbReference>
<evidence type="ECO:0008006" key="3">
    <source>
        <dbReference type="Google" id="ProtNLM"/>
    </source>
</evidence>
<comment type="caution">
    <text evidence="1">The sequence shown here is derived from an EMBL/GenBank/DDBJ whole genome shotgun (WGS) entry which is preliminary data.</text>
</comment>
<dbReference type="Proteomes" id="UP000070427">
    <property type="component" value="Unassembled WGS sequence"/>
</dbReference>
<dbReference type="Pfam" id="PF11213">
    <property type="entry name" value="DUF3006"/>
    <property type="match status" value="1"/>
</dbReference>